<accession>A0ABX7BL48</accession>
<protein>
    <submittedName>
        <fullName evidence="2">Uncharacterized protein</fullName>
    </submittedName>
</protein>
<evidence type="ECO:0000313" key="2">
    <source>
        <dbReference type="EMBL" id="QQQ18297.1"/>
    </source>
</evidence>
<dbReference type="RefSeq" id="WP_201102669.1">
    <property type="nucleotide sequence ID" value="NZ_CP067977.1"/>
</dbReference>
<evidence type="ECO:0000313" key="3">
    <source>
        <dbReference type="Proteomes" id="UP000595448"/>
    </source>
</evidence>
<keyword evidence="1" id="KW-0732">Signal</keyword>
<feature type="signal peptide" evidence="1">
    <location>
        <begin position="1"/>
        <end position="23"/>
    </location>
</feature>
<keyword evidence="3" id="KW-1185">Reference proteome</keyword>
<sequence length="131" mass="13977">MAVRTLGLAIAATFTIGAGPALAQDPAPLTIDDSILCAGLFFAQSKLPENASYPEGVEVYREFTATFMRRAEILSERQGLPTDTIIERIAETSVSLTAMVDEAEGPMARMDVINGWSAAEKECVDGGLRPV</sequence>
<reference evidence="2 3" key="1">
    <citation type="submission" date="2021-01" db="EMBL/GenBank/DDBJ databases">
        <title>Brevundimonas vitis sp. nov., an bacterium isolated from grape (Vitis vinifera).</title>
        <authorList>
            <person name="Jiang L."/>
            <person name="Lee J."/>
        </authorList>
    </citation>
    <scope>NUCLEOTIDE SEQUENCE [LARGE SCALE GENOMIC DNA]</scope>
    <source>
        <strain evidence="2 3">GRTSA-9</strain>
    </source>
</reference>
<gene>
    <name evidence="2" type="ORF">JIP62_13520</name>
</gene>
<dbReference type="EMBL" id="CP067977">
    <property type="protein sequence ID" value="QQQ18297.1"/>
    <property type="molecule type" value="Genomic_DNA"/>
</dbReference>
<dbReference type="Proteomes" id="UP000595448">
    <property type="component" value="Chromosome"/>
</dbReference>
<feature type="chain" id="PRO_5047152226" evidence="1">
    <location>
        <begin position="24"/>
        <end position="131"/>
    </location>
</feature>
<organism evidence="2 3">
    <name type="scientific">Brevundimonas vitisensis</name>
    <dbReference type="NCBI Taxonomy" id="2800818"/>
    <lineage>
        <taxon>Bacteria</taxon>
        <taxon>Pseudomonadati</taxon>
        <taxon>Pseudomonadota</taxon>
        <taxon>Alphaproteobacteria</taxon>
        <taxon>Caulobacterales</taxon>
        <taxon>Caulobacteraceae</taxon>
        <taxon>Brevundimonas</taxon>
    </lineage>
</organism>
<proteinExistence type="predicted"/>
<name>A0ABX7BL48_9CAUL</name>
<evidence type="ECO:0000256" key="1">
    <source>
        <dbReference type="SAM" id="SignalP"/>
    </source>
</evidence>